<keyword evidence="2" id="KW-0645">Protease</keyword>
<gene>
    <name evidence="7" type="ORF">LCGC14_1874290</name>
</gene>
<dbReference type="InterPro" id="IPR012962">
    <property type="entry name" value="Pept_M54_archaemetzincn"/>
</dbReference>
<reference evidence="7" key="1">
    <citation type="journal article" date="2015" name="Nature">
        <title>Complex archaea that bridge the gap between prokaryotes and eukaryotes.</title>
        <authorList>
            <person name="Spang A."/>
            <person name="Saw J.H."/>
            <person name="Jorgensen S.L."/>
            <person name="Zaremba-Niedzwiedzka K."/>
            <person name="Martijn J."/>
            <person name="Lind A.E."/>
            <person name="van Eijk R."/>
            <person name="Schleper C."/>
            <person name="Guy L."/>
            <person name="Ettema T.J."/>
        </authorList>
    </citation>
    <scope>NUCLEOTIDE SEQUENCE</scope>
</reference>
<evidence type="ECO:0000256" key="5">
    <source>
        <dbReference type="ARBA" id="ARBA00022833"/>
    </source>
</evidence>
<evidence type="ECO:0000256" key="2">
    <source>
        <dbReference type="ARBA" id="ARBA00022670"/>
    </source>
</evidence>
<evidence type="ECO:0000313" key="7">
    <source>
        <dbReference type="EMBL" id="KKL93478.1"/>
    </source>
</evidence>
<comment type="caution">
    <text evidence="7">The sequence shown here is derived from an EMBL/GenBank/DDBJ whole genome shotgun (WGS) entry which is preliminary data.</text>
</comment>
<evidence type="ECO:0008006" key="8">
    <source>
        <dbReference type="Google" id="ProtNLM"/>
    </source>
</evidence>
<evidence type="ECO:0000256" key="1">
    <source>
        <dbReference type="ARBA" id="ARBA00001947"/>
    </source>
</evidence>
<dbReference type="GO" id="GO:0008237">
    <property type="term" value="F:metallopeptidase activity"/>
    <property type="evidence" value="ECO:0007669"/>
    <property type="project" value="UniProtKB-KW"/>
</dbReference>
<name>A0A0F9G483_9ZZZZ</name>
<dbReference type="NCBIfam" id="NF033823">
    <property type="entry name" value="archmetzin"/>
    <property type="match status" value="1"/>
</dbReference>
<keyword evidence="5" id="KW-0862">Zinc</keyword>
<dbReference type="Pfam" id="PF07998">
    <property type="entry name" value="Peptidase_M54"/>
    <property type="match status" value="1"/>
</dbReference>
<dbReference type="Gene3D" id="3.40.390.10">
    <property type="entry name" value="Collagenase (Catalytic Domain)"/>
    <property type="match status" value="1"/>
</dbReference>
<comment type="cofactor">
    <cofactor evidence="1">
        <name>Zn(2+)</name>
        <dbReference type="ChEBI" id="CHEBI:29105"/>
    </cofactor>
</comment>
<dbReference type="PIRSF" id="PIRSF005785">
    <property type="entry name" value="Zn-prot_arch"/>
    <property type="match status" value="1"/>
</dbReference>
<keyword evidence="4" id="KW-0378">Hydrolase</keyword>
<dbReference type="HAMAP" id="MF_01842">
    <property type="entry name" value="Archaemetzincin"/>
    <property type="match status" value="1"/>
</dbReference>
<evidence type="ECO:0000256" key="3">
    <source>
        <dbReference type="ARBA" id="ARBA00022723"/>
    </source>
</evidence>
<keyword evidence="3" id="KW-0479">Metal-binding</keyword>
<protein>
    <recommendedName>
        <fullName evidence="8">Peptidase zinc-dependent</fullName>
    </recommendedName>
</protein>
<evidence type="ECO:0000256" key="4">
    <source>
        <dbReference type="ARBA" id="ARBA00022801"/>
    </source>
</evidence>
<dbReference type="InterPro" id="IPR024079">
    <property type="entry name" value="MetalloPept_cat_dom_sf"/>
</dbReference>
<organism evidence="7">
    <name type="scientific">marine sediment metagenome</name>
    <dbReference type="NCBI Taxonomy" id="412755"/>
    <lineage>
        <taxon>unclassified sequences</taxon>
        <taxon>metagenomes</taxon>
        <taxon>ecological metagenomes</taxon>
    </lineage>
</organism>
<dbReference type="GO" id="GO:0006508">
    <property type="term" value="P:proteolysis"/>
    <property type="evidence" value="ECO:0007669"/>
    <property type="project" value="UniProtKB-KW"/>
</dbReference>
<dbReference type="CDD" id="cd11375">
    <property type="entry name" value="Peptidase_M54"/>
    <property type="match status" value="1"/>
</dbReference>
<dbReference type="GO" id="GO:0008270">
    <property type="term" value="F:zinc ion binding"/>
    <property type="evidence" value="ECO:0007669"/>
    <property type="project" value="InterPro"/>
</dbReference>
<dbReference type="PANTHER" id="PTHR15910:SF1">
    <property type="entry name" value="ARCHAEMETZINCIN-2"/>
    <property type="match status" value="1"/>
</dbReference>
<keyword evidence="6" id="KW-0482">Metalloprotease</keyword>
<accession>A0A0F9G483</accession>
<sequence>MEYILKNYRKFPILIVLLILVESIAIKIGHTKNIEMEKKICIIPIGSIDKEILYYTQKELAERFNMKIDLGEEQGDPDYAYNKKRRQYHSTRILKRIHNLKLSGYDRILGIADVDLFVPELTFVFGEADIARKVALISLVRLRQEFCDLPEDIALFKKRTVTEAVHELGHTYGLRHCTNSNCVMFFSNTLGDTDRKGPTFCDTCTKAINNGKKL</sequence>
<dbReference type="PANTHER" id="PTHR15910">
    <property type="entry name" value="ARCHAEMETZINCIN"/>
    <property type="match status" value="1"/>
</dbReference>
<proteinExistence type="inferred from homology"/>
<dbReference type="SUPFAM" id="SSF55486">
    <property type="entry name" value="Metalloproteases ('zincins'), catalytic domain"/>
    <property type="match status" value="1"/>
</dbReference>
<dbReference type="EMBL" id="LAZR01019176">
    <property type="protein sequence ID" value="KKL93478.1"/>
    <property type="molecule type" value="Genomic_DNA"/>
</dbReference>
<dbReference type="InterPro" id="IPR012091">
    <property type="entry name" value="Pept_M54_archaemetzncn_arc/bac"/>
</dbReference>
<evidence type="ECO:0000256" key="6">
    <source>
        <dbReference type="ARBA" id="ARBA00023049"/>
    </source>
</evidence>
<dbReference type="AlphaFoldDB" id="A0A0F9G483"/>